<dbReference type="Pfam" id="PF00120">
    <property type="entry name" value="Gln-synt_C"/>
    <property type="match status" value="1"/>
</dbReference>
<reference evidence="5" key="1">
    <citation type="submission" date="2022-07" db="EMBL/GenBank/DDBJ databases">
        <title>Complete Genome Sequence of the Radioresistant Bacterium Deinococcus aetherius ST0316, Isolated from the Air Dust collected in Lower Stratosphere above Japan.</title>
        <authorList>
            <person name="Satoh K."/>
            <person name="Hagiwara K."/>
            <person name="Katsumata K."/>
            <person name="Kubo A."/>
            <person name="Yokobori S."/>
            <person name="Yamagishi A."/>
            <person name="Oono Y."/>
            <person name="Narumi I."/>
        </authorList>
    </citation>
    <scope>NUCLEOTIDE SEQUENCE</scope>
    <source>
        <strain evidence="5">ST0316</strain>
        <plasmid evidence="5">pDAETH-2</plasmid>
    </source>
</reference>
<name>A0ABM8AJR7_9DEIO</name>
<evidence type="ECO:0000256" key="1">
    <source>
        <dbReference type="ARBA" id="ARBA00022598"/>
    </source>
</evidence>
<dbReference type="Gene3D" id="3.10.20.70">
    <property type="entry name" value="Glutamine synthetase, N-terminal domain"/>
    <property type="match status" value="1"/>
</dbReference>
<keyword evidence="6" id="KW-1185">Reference proteome</keyword>
<accession>A0ABM8AJR7</accession>
<dbReference type="InterPro" id="IPR008146">
    <property type="entry name" value="Gln_synth_cat_dom"/>
</dbReference>
<evidence type="ECO:0000313" key="5">
    <source>
        <dbReference type="EMBL" id="BDP44065.1"/>
    </source>
</evidence>
<evidence type="ECO:0000256" key="3">
    <source>
        <dbReference type="RuleBase" id="RU000384"/>
    </source>
</evidence>
<dbReference type="Proteomes" id="UP001064971">
    <property type="component" value="Plasmid pDAETH-2"/>
</dbReference>
<geneLocation type="plasmid" evidence="5 6">
    <name>pDAETH-2</name>
</geneLocation>
<keyword evidence="5" id="KW-0614">Plasmid</keyword>
<dbReference type="PROSITE" id="PS51987">
    <property type="entry name" value="GS_CATALYTIC"/>
    <property type="match status" value="1"/>
</dbReference>
<dbReference type="InterPro" id="IPR036651">
    <property type="entry name" value="Gln_synt_N_sf"/>
</dbReference>
<organism evidence="5 6">
    <name type="scientific">Deinococcus aetherius</name>
    <dbReference type="NCBI Taxonomy" id="200252"/>
    <lineage>
        <taxon>Bacteria</taxon>
        <taxon>Thermotogati</taxon>
        <taxon>Deinococcota</taxon>
        <taxon>Deinococci</taxon>
        <taxon>Deinococcales</taxon>
        <taxon>Deinococcaceae</taxon>
        <taxon>Deinococcus</taxon>
    </lineage>
</organism>
<dbReference type="SUPFAM" id="SSF55931">
    <property type="entry name" value="Glutamine synthetase/guanido kinase"/>
    <property type="match status" value="1"/>
</dbReference>
<feature type="domain" description="GS catalytic" evidence="4">
    <location>
        <begin position="113"/>
        <end position="447"/>
    </location>
</feature>
<dbReference type="PANTHER" id="PTHR43785">
    <property type="entry name" value="GAMMA-GLUTAMYLPUTRESCINE SYNTHETASE"/>
    <property type="match status" value="1"/>
</dbReference>
<dbReference type="InterPro" id="IPR014746">
    <property type="entry name" value="Gln_synth/guanido_kin_cat_dom"/>
</dbReference>
<dbReference type="PANTHER" id="PTHR43785:SF2">
    <property type="entry name" value="TYPE-1 GLUTAMINE SYNTHETASE 1"/>
    <property type="match status" value="1"/>
</dbReference>
<protein>
    <submittedName>
        <fullName evidence="5">Glutamine synthetase</fullName>
    </submittedName>
</protein>
<evidence type="ECO:0000313" key="6">
    <source>
        <dbReference type="Proteomes" id="UP001064971"/>
    </source>
</evidence>
<proteinExistence type="inferred from homology"/>
<dbReference type="RefSeq" id="WP_264778424.1">
    <property type="nucleotide sequence ID" value="NZ_AP026562.1"/>
</dbReference>
<dbReference type="EMBL" id="AP026562">
    <property type="protein sequence ID" value="BDP44065.1"/>
    <property type="molecule type" value="Genomic_DNA"/>
</dbReference>
<comment type="similarity">
    <text evidence="2 3">Belongs to the glutamine synthetase family.</text>
</comment>
<dbReference type="SMART" id="SM01230">
    <property type="entry name" value="Gln-synt_C"/>
    <property type="match status" value="1"/>
</dbReference>
<evidence type="ECO:0000256" key="2">
    <source>
        <dbReference type="PROSITE-ProRule" id="PRU01331"/>
    </source>
</evidence>
<evidence type="ECO:0000259" key="4">
    <source>
        <dbReference type="PROSITE" id="PS51987"/>
    </source>
</evidence>
<sequence>MRDLDWPDLAPGGVQWVRVHWCDNANVIRAKAAHVGLMDPDAGLPGGIGLAAAQMALPVMFDALAPGSGLSPVGEVRLVPDGTTLRTTALLPGHALVLGDLRGEDGRAWEHCPRDFLRGQLGRLEAYGLTLTAAFENEFFLLRRDPEGRLVPADRTVYAQTGAFNAHLPFLHDLTAALTELGLTPEHLYPESAPGQIELTVRYRVGVDAADGQILFREAARAAAHRHGLVACFLAKVTEGAAGSGCHINLGLRDAEGGDALGDPDDPDGLSPEGRAFLAGVLVHLPALTAVTVPLPGGYRRLKPHFWAGAYCAWGVGNREAALRVTRQGGQVTRFEVKAADGTANPYLALGAVVAAGLDGLERGLSLPPEATVDPALLSEAERAAARMFPLPASLSESLDALEADGAVRAAFGEARLRAYVAVKRLEHEALSPLSPGEELELLAERY</sequence>
<gene>
    <name evidence="5" type="ORF">DAETH_40340</name>
</gene>
<dbReference type="Gene3D" id="3.30.590.10">
    <property type="entry name" value="Glutamine synthetase/guanido kinase, catalytic domain"/>
    <property type="match status" value="1"/>
</dbReference>
<keyword evidence="1" id="KW-0436">Ligase</keyword>